<feature type="domain" description="Nose resistant-to-fluoxetine protein N-terminal" evidence="2">
    <location>
        <begin position="1"/>
        <end position="143"/>
    </location>
</feature>
<organism evidence="3 4">
    <name type="scientific">Rhamnusium bicolor</name>
    <dbReference type="NCBI Taxonomy" id="1586634"/>
    <lineage>
        <taxon>Eukaryota</taxon>
        <taxon>Metazoa</taxon>
        <taxon>Ecdysozoa</taxon>
        <taxon>Arthropoda</taxon>
        <taxon>Hexapoda</taxon>
        <taxon>Insecta</taxon>
        <taxon>Pterygota</taxon>
        <taxon>Neoptera</taxon>
        <taxon>Endopterygota</taxon>
        <taxon>Coleoptera</taxon>
        <taxon>Polyphaga</taxon>
        <taxon>Cucujiformia</taxon>
        <taxon>Chrysomeloidea</taxon>
        <taxon>Cerambycidae</taxon>
        <taxon>Lepturinae</taxon>
        <taxon>Rhagiini</taxon>
        <taxon>Rhamnusium</taxon>
    </lineage>
</organism>
<evidence type="ECO:0000313" key="3">
    <source>
        <dbReference type="EMBL" id="KAJ8965181.1"/>
    </source>
</evidence>
<dbReference type="SMART" id="SM00703">
    <property type="entry name" value="NRF"/>
    <property type="match status" value="1"/>
</dbReference>
<keyword evidence="4" id="KW-1185">Reference proteome</keyword>
<protein>
    <recommendedName>
        <fullName evidence="2">Nose resistant-to-fluoxetine protein N-terminal domain-containing protein</fullName>
    </recommendedName>
</protein>
<feature type="transmembrane region" description="Helical" evidence="1">
    <location>
        <begin position="163"/>
        <end position="186"/>
    </location>
</feature>
<proteinExistence type="predicted"/>
<comment type="caution">
    <text evidence="3">The sequence shown here is derived from an EMBL/GenBank/DDBJ whole genome shotgun (WGS) entry which is preliminary data.</text>
</comment>
<feature type="transmembrane region" description="Helical" evidence="1">
    <location>
        <begin position="198"/>
        <end position="216"/>
    </location>
</feature>
<dbReference type="InterPro" id="IPR006621">
    <property type="entry name" value="Nose-resist-to-fluoxetine_N"/>
</dbReference>
<dbReference type="Pfam" id="PF20146">
    <property type="entry name" value="NRF"/>
    <property type="match status" value="1"/>
</dbReference>
<dbReference type="PANTHER" id="PTHR11161:SF4">
    <property type="entry name" value="DROP DEAD"/>
    <property type="match status" value="1"/>
</dbReference>
<evidence type="ECO:0000259" key="2">
    <source>
        <dbReference type="SMART" id="SM00703"/>
    </source>
</evidence>
<dbReference type="InterPro" id="IPR052728">
    <property type="entry name" value="O2_lipid_transport_reg"/>
</dbReference>
<accession>A0AAV8ZK99</accession>
<reference evidence="3" key="1">
    <citation type="journal article" date="2023" name="Insect Mol. Biol.">
        <title>Genome sequencing provides insights into the evolution of gene families encoding plant cell wall-degrading enzymes in longhorned beetles.</title>
        <authorList>
            <person name="Shin N.R."/>
            <person name="Okamura Y."/>
            <person name="Kirsch R."/>
            <person name="Pauchet Y."/>
        </authorList>
    </citation>
    <scope>NUCLEOTIDE SEQUENCE</scope>
    <source>
        <strain evidence="3">RBIC_L_NR</strain>
    </source>
</reference>
<dbReference type="PANTHER" id="PTHR11161">
    <property type="entry name" value="O-ACYLTRANSFERASE"/>
    <property type="match status" value="1"/>
</dbReference>
<sequence length="255" mass="28741">MGAENSLIISVYDSTAKLPSGILNGNVNQFGDFDKCIAINSKSRNIFGQYCLTSMEVQTPSSSYLAGLHKLIQSHYHFKSKLEDVSAVFFYFLHRQSVSLYPDDFGINWALCVPDACTPNDVELGLKKTVDDIFKGTEIKVRYEVDSAMCQTSKNTRLPVSTYIGISFFVTVILVELIATAYDYLACEKKCLTHTHHIGIDTQLFFASPFLILMLWSWPKRGALILLLLASISTIMRFYVTYTMRLSNYVHFGTS</sequence>
<name>A0AAV8ZK99_9CUCU</name>
<gene>
    <name evidence="3" type="ORF">NQ314_004324</name>
</gene>
<keyword evidence="1" id="KW-0812">Transmembrane</keyword>
<dbReference type="EMBL" id="JANEYF010001276">
    <property type="protein sequence ID" value="KAJ8965181.1"/>
    <property type="molecule type" value="Genomic_DNA"/>
</dbReference>
<evidence type="ECO:0000256" key="1">
    <source>
        <dbReference type="SAM" id="Phobius"/>
    </source>
</evidence>
<dbReference type="Proteomes" id="UP001162156">
    <property type="component" value="Unassembled WGS sequence"/>
</dbReference>
<evidence type="ECO:0000313" key="4">
    <source>
        <dbReference type="Proteomes" id="UP001162156"/>
    </source>
</evidence>
<feature type="transmembrane region" description="Helical" evidence="1">
    <location>
        <begin position="222"/>
        <end position="240"/>
    </location>
</feature>
<dbReference type="AlphaFoldDB" id="A0AAV8ZK99"/>
<keyword evidence="1" id="KW-0472">Membrane</keyword>
<keyword evidence="1" id="KW-1133">Transmembrane helix</keyword>